<gene>
    <name evidence="4" type="ORF">ASZ90_008527</name>
</gene>
<dbReference type="Pfam" id="PF05157">
    <property type="entry name" value="MshEN"/>
    <property type="match status" value="1"/>
</dbReference>
<dbReference type="GO" id="GO:0005886">
    <property type="term" value="C:plasma membrane"/>
    <property type="evidence" value="ECO:0007669"/>
    <property type="project" value="TreeGrafter"/>
</dbReference>
<dbReference type="InterPro" id="IPR007831">
    <property type="entry name" value="T2SS_GspE_N"/>
</dbReference>
<dbReference type="GO" id="GO:0016887">
    <property type="term" value="F:ATP hydrolysis activity"/>
    <property type="evidence" value="ECO:0007669"/>
    <property type="project" value="TreeGrafter"/>
</dbReference>
<name>A0A0W8FLG6_9ZZZZ</name>
<dbReference type="InterPro" id="IPR001482">
    <property type="entry name" value="T2SS/T4SS_dom"/>
</dbReference>
<dbReference type="SMART" id="SM00382">
    <property type="entry name" value="AAA"/>
    <property type="match status" value="1"/>
</dbReference>
<dbReference type="PANTHER" id="PTHR30258">
    <property type="entry name" value="TYPE II SECRETION SYSTEM PROTEIN GSPE-RELATED"/>
    <property type="match status" value="1"/>
</dbReference>
<evidence type="ECO:0000256" key="1">
    <source>
        <dbReference type="ARBA" id="ARBA00022741"/>
    </source>
</evidence>
<dbReference type="CDD" id="cd01129">
    <property type="entry name" value="PulE-GspE-like"/>
    <property type="match status" value="1"/>
</dbReference>
<evidence type="ECO:0000256" key="2">
    <source>
        <dbReference type="ARBA" id="ARBA00022840"/>
    </source>
</evidence>
<dbReference type="InterPro" id="IPR037257">
    <property type="entry name" value="T2SS_E_N_sf"/>
</dbReference>
<keyword evidence="2" id="KW-0067">ATP-binding</keyword>
<dbReference type="PANTHER" id="PTHR30258:SF2">
    <property type="entry name" value="COMG OPERON PROTEIN 1"/>
    <property type="match status" value="1"/>
</dbReference>
<dbReference type="SUPFAM" id="SSF52540">
    <property type="entry name" value="P-loop containing nucleoside triphosphate hydrolases"/>
    <property type="match status" value="1"/>
</dbReference>
<dbReference type="Gene3D" id="3.40.50.300">
    <property type="entry name" value="P-loop containing nucleotide triphosphate hydrolases"/>
    <property type="match status" value="1"/>
</dbReference>
<dbReference type="SUPFAM" id="SSF52172">
    <property type="entry name" value="CheY-like"/>
    <property type="match status" value="2"/>
</dbReference>
<dbReference type="Gene3D" id="3.30.450.90">
    <property type="match status" value="1"/>
</dbReference>
<dbReference type="Pfam" id="PF00437">
    <property type="entry name" value="T2SSE"/>
    <property type="match status" value="1"/>
</dbReference>
<protein>
    <recommendedName>
        <fullName evidence="3">Response regulatory domain-containing protein</fullName>
    </recommendedName>
</protein>
<dbReference type="InterPro" id="IPR011006">
    <property type="entry name" value="CheY-like_superfamily"/>
</dbReference>
<accession>A0A0W8FLG6</accession>
<keyword evidence="1" id="KW-0547">Nucleotide-binding</keyword>
<sequence>MPVDQSSAALILCIDDNRDSLNLMEKVLTDAGYTVITATSGQQGLSEARNRKPDLILLDVIMPGMDGYETCSHLQKNQETSYIPVIFLTALDGEADRTKAFAVGAVDYLVKPVLRNTLLTKTEEQLKTRIRWKELKENAILGDLTVHPANFSRFKQSLINQLNLSQKIRDTLMATSPLDIYKICDLIGIPERQMTIWMAEFLSLSMLSPINPANLRLGIIPASFARENHVVAIEDEKAGKSFILSNPFDWMLFDTLKKFFGLQPGMTLYLAEPKHIELLFEQPEEPQFIQTSTRSGKATVVKPEQAEKISAADLEKGPVITIANNILSTAVYERASDIHIEPKVDQTMVRFRIDGDMRDIYSVKNTTGIMLISRLKALAGLDITERRKPQDGAVETVIAGRTFKLRLATTSTPAGESLIVRMLEPDINAKELQSLGMTDDQVQTMIDCSRRHQGLILIVGPTGSGKTTTIYSLLSKIDCRTRSLISVEDPVEYRIPYANQQQVNEKGGVTFDTLLKSSVRQDPDILFIGEVRDNYSARIAMDFASTGHLTISTIHTSNATTAIFRLERLGITRGTIADSIIAIVAQRLIKKLCPHCRAVKPISDQEREQIRPFTTEIPSETAHPVGCPQCGQSGYFGREAVYEIINFDPDVVDMVRSDEPISEIRLFIQQRGVYLISLHAIDKVKNLTVALKDVYEKILLEEKIPRKGGSAKPDKADIIEEKKSRTILLAEDDEDTQKLISHILEGADYAVTVANDGIEALTSLKQNDFDLILSDITMPNLDGFKLLEIINQKGITAPVIFLTGSTSEQDEIRGFELGATDYIIKPIRRKELLLSRIRNALNKGEKRS</sequence>
<dbReference type="GO" id="GO:0000160">
    <property type="term" value="P:phosphorelay signal transduction system"/>
    <property type="evidence" value="ECO:0007669"/>
    <property type="project" value="InterPro"/>
</dbReference>
<dbReference type="GO" id="GO:0005524">
    <property type="term" value="F:ATP binding"/>
    <property type="evidence" value="ECO:0007669"/>
    <property type="project" value="UniProtKB-KW"/>
</dbReference>
<reference evidence="4" key="1">
    <citation type="journal article" date="2015" name="Proc. Natl. Acad. Sci. U.S.A.">
        <title>Networks of energetic and metabolic interactions define dynamics in microbial communities.</title>
        <authorList>
            <person name="Embree M."/>
            <person name="Liu J.K."/>
            <person name="Al-Bassam M.M."/>
            <person name="Zengler K."/>
        </authorList>
    </citation>
    <scope>NUCLEOTIDE SEQUENCE</scope>
</reference>
<proteinExistence type="predicted"/>
<dbReference type="SUPFAM" id="SSF160246">
    <property type="entry name" value="EspE N-terminal domain-like"/>
    <property type="match status" value="1"/>
</dbReference>
<feature type="domain" description="Response regulatory" evidence="3">
    <location>
        <begin position="726"/>
        <end position="840"/>
    </location>
</feature>
<evidence type="ECO:0000313" key="4">
    <source>
        <dbReference type="EMBL" id="KUG21723.1"/>
    </source>
</evidence>
<dbReference type="Pfam" id="PF00072">
    <property type="entry name" value="Response_reg"/>
    <property type="match status" value="2"/>
</dbReference>
<dbReference type="EMBL" id="LNQE01001029">
    <property type="protein sequence ID" value="KUG21723.1"/>
    <property type="molecule type" value="Genomic_DNA"/>
</dbReference>
<evidence type="ECO:0000259" key="3">
    <source>
        <dbReference type="PROSITE" id="PS50110"/>
    </source>
</evidence>
<dbReference type="CDD" id="cd17574">
    <property type="entry name" value="REC_OmpR"/>
    <property type="match status" value="1"/>
</dbReference>
<dbReference type="InterPro" id="IPR003593">
    <property type="entry name" value="AAA+_ATPase"/>
</dbReference>
<dbReference type="InterPro" id="IPR027417">
    <property type="entry name" value="P-loop_NTPase"/>
</dbReference>
<comment type="caution">
    <text evidence="4">The sequence shown here is derived from an EMBL/GenBank/DDBJ whole genome shotgun (WGS) entry which is preliminary data.</text>
</comment>
<feature type="domain" description="Response regulatory" evidence="3">
    <location>
        <begin position="10"/>
        <end position="126"/>
    </location>
</feature>
<dbReference type="InterPro" id="IPR001789">
    <property type="entry name" value="Sig_transdc_resp-reg_receiver"/>
</dbReference>
<dbReference type="SMART" id="SM00448">
    <property type="entry name" value="REC"/>
    <property type="match status" value="2"/>
</dbReference>
<organism evidence="4">
    <name type="scientific">hydrocarbon metagenome</name>
    <dbReference type="NCBI Taxonomy" id="938273"/>
    <lineage>
        <taxon>unclassified sequences</taxon>
        <taxon>metagenomes</taxon>
        <taxon>ecological metagenomes</taxon>
    </lineage>
</organism>
<dbReference type="Gene3D" id="3.40.50.2300">
    <property type="match status" value="2"/>
</dbReference>
<dbReference type="AlphaFoldDB" id="A0A0W8FLG6"/>
<dbReference type="PROSITE" id="PS50110">
    <property type="entry name" value="RESPONSE_REGULATORY"/>
    <property type="match status" value="2"/>
</dbReference>